<protein>
    <submittedName>
        <fullName evidence="8">Flippase</fullName>
    </submittedName>
</protein>
<evidence type="ECO:0000256" key="2">
    <source>
        <dbReference type="ARBA" id="ARBA00007430"/>
    </source>
</evidence>
<feature type="transmembrane region" description="Helical" evidence="7">
    <location>
        <begin position="44"/>
        <end position="66"/>
    </location>
</feature>
<feature type="transmembrane region" description="Helical" evidence="7">
    <location>
        <begin position="78"/>
        <end position="103"/>
    </location>
</feature>
<dbReference type="GO" id="GO:0005886">
    <property type="term" value="C:plasma membrane"/>
    <property type="evidence" value="ECO:0007669"/>
    <property type="project" value="UniProtKB-SubCell"/>
</dbReference>
<evidence type="ECO:0000256" key="1">
    <source>
        <dbReference type="ARBA" id="ARBA00004651"/>
    </source>
</evidence>
<evidence type="ECO:0000256" key="4">
    <source>
        <dbReference type="ARBA" id="ARBA00022692"/>
    </source>
</evidence>
<proteinExistence type="inferred from homology"/>
<feature type="transmembrane region" description="Helical" evidence="7">
    <location>
        <begin position="414"/>
        <end position="433"/>
    </location>
</feature>
<feature type="transmembrane region" description="Helical" evidence="7">
    <location>
        <begin position="109"/>
        <end position="135"/>
    </location>
</feature>
<comment type="similarity">
    <text evidence="2">Belongs to the polysaccharide synthase family.</text>
</comment>
<comment type="subcellular location">
    <subcellularLocation>
        <location evidence="1">Cell membrane</location>
        <topology evidence="1">Multi-pass membrane protein</topology>
    </subcellularLocation>
</comment>
<feature type="transmembrane region" description="Helical" evidence="7">
    <location>
        <begin position="354"/>
        <end position="372"/>
    </location>
</feature>
<dbReference type="Pfam" id="PF13440">
    <property type="entry name" value="Polysacc_synt_3"/>
    <property type="match status" value="1"/>
</dbReference>
<dbReference type="AlphaFoldDB" id="A0A193SEL3"/>
<dbReference type="RefSeq" id="WP_071703899.1">
    <property type="nucleotide sequence ID" value="NZ_BIKP01000017.1"/>
</dbReference>
<dbReference type="EMBL" id="LT174580">
    <property type="protein sequence ID" value="CZQ24945.1"/>
    <property type="molecule type" value="Genomic_DNA"/>
</dbReference>
<feature type="transmembrane region" description="Helical" evidence="7">
    <location>
        <begin position="319"/>
        <end position="342"/>
    </location>
</feature>
<gene>
    <name evidence="8" type="primary">wzx</name>
</gene>
<feature type="transmembrane region" description="Helical" evidence="7">
    <location>
        <begin position="147"/>
        <end position="166"/>
    </location>
</feature>
<evidence type="ECO:0000313" key="8">
    <source>
        <dbReference type="EMBL" id="CZQ24945.1"/>
    </source>
</evidence>
<keyword evidence="3" id="KW-1003">Cell membrane</keyword>
<evidence type="ECO:0000256" key="7">
    <source>
        <dbReference type="SAM" id="Phobius"/>
    </source>
</evidence>
<feature type="transmembrane region" description="Helical" evidence="7">
    <location>
        <begin position="445"/>
        <end position="466"/>
    </location>
</feature>
<reference evidence="8" key="1">
    <citation type="submission" date="2016-02" db="EMBL/GenBank/DDBJ databases">
        <authorList>
            <person name="Wen L."/>
            <person name="He K."/>
            <person name="Yang H."/>
        </authorList>
    </citation>
    <scope>NUCLEOTIDE SEQUENCE</scope>
    <source>
        <strain evidence="8">426</strain>
    </source>
</reference>
<organism evidence="8">
    <name type="scientific">Klebsiella pneumoniae</name>
    <dbReference type="NCBI Taxonomy" id="573"/>
    <lineage>
        <taxon>Bacteria</taxon>
        <taxon>Pseudomonadati</taxon>
        <taxon>Pseudomonadota</taxon>
        <taxon>Gammaproteobacteria</taxon>
        <taxon>Enterobacterales</taxon>
        <taxon>Enterobacteriaceae</taxon>
        <taxon>Klebsiella/Raoultella group</taxon>
        <taxon>Klebsiella</taxon>
        <taxon>Klebsiella pneumoniae complex</taxon>
    </lineage>
</organism>
<evidence type="ECO:0000256" key="6">
    <source>
        <dbReference type="ARBA" id="ARBA00023136"/>
    </source>
</evidence>
<keyword evidence="4 7" id="KW-0812">Transmembrane</keyword>
<feature type="transmembrane region" description="Helical" evidence="7">
    <location>
        <begin position="9"/>
        <end position="32"/>
    </location>
</feature>
<dbReference type="InterPro" id="IPR050833">
    <property type="entry name" value="Poly_Biosynth_Transport"/>
</dbReference>
<name>A0A193SEL3_KLEPN</name>
<dbReference type="PANTHER" id="PTHR30250">
    <property type="entry name" value="PST FAMILY PREDICTED COLANIC ACID TRANSPORTER"/>
    <property type="match status" value="1"/>
</dbReference>
<evidence type="ECO:0000256" key="5">
    <source>
        <dbReference type="ARBA" id="ARBA00022989"/>
    </source>
</evidence>
<reference evidence="8" key="2">
    <citation type="submission" date="2016-06" db="EMBL/GenBank/DDBJ databases">
        <title>Towards a vaccine: An investigation of Klebsiella pneumoniae surface antigens.</title>
        <authorList>
            <person name="Follador R."/>
            <person name="Heinz E."/>
            <person name="Wyres K.L."/>
            <person name="Ellington M.J."/>
            <person name="Kowarik M."/>
            <person name="Holt K.E."/>
            <person name="Thomson N.R."/>
        </authorList>
    </citation>
    <scope>NUCLEOTIDE SEQUENCE</scope>
    <source>
        <strain evidence="8">426</strain>
    </source>
</reference>
<dbReference type="PANTHER" id="PTHR30250:SF10">
    <property type="entry name" value="LIPOPOLYSACCHARIDE BIOSYNTHESIS PROTEIN WZXC"/>
    <property type="match status" value="1"/>
</dbReference>
<sequence>MNREKVKLAVLWSSVEALSSVIINFGALIYLARILKPDDFGNLASAQIIASLLSLILGLGLTEAVIQRKELDTKVQEVVLGFCLLLSLIAIIISLAVILFFVYFLGNVIVGKILIFETCGVVFTLLSILPTALLMRELKMSAFTKRTLVSKLFFFITAIPLALSGYGFWSVVFGNLMQYFSAALLLFITVRKELPRRIRFDFKILKELLTFGVFVMVENVLWSVLSRVFSLLIATFHGTYALGIYNMSTRLTDAILNVLNTIVGRLVLPLFSRLQDDYEQLEKAFFKATQLFNLISMPAFIGLGLTCYDWIPVILGDEWIRIAPIIQIISVMNAIMFSRMFVGTTMKAIGQSKRFMYLSALSAFLSIMTVVITKDTSLITTMLSWTTIRIIITIPFGMYLMYKIIRITYLNQLKPIYLPFIATVIMVLLFEPLHNLFINYGFKGSVLLVLDVVCSGLVYLVSVFIFSKFRMFRGN</sequence>
<evidence type="ECO:0000256" key="3">
    <source>
        <dbReference type="ARBA" id="ARBA00022475"/>
    </source>
</evidence>
<feature type="transmembrane region" description="Helical" evidence="7">
    <location>
        <begin position="211"/>
        <end position="234"/>
    </location>
</feature>
<keyword evidence="6 7" id="KW-0472">Membrane</keyword>
<feature type="transmembrane region" description="Helical" evidence="7">
    <location>
        <begin position="378"/>
        <end position="402"/>
    </location>
</feature>
<accession>A0A193SEL3</accession>
<feature type="transmembrane region" description="Helical" evidence="7">
    <location>
        <begin position="291"/>
        <end position="313"/>
    </location>
</feature>
<keyword evidence="5 7" id="KW-1133">Transmembrane helix</keyword>